<keyword evidence="3" id="KW-1185">Reference proteome</keyword>
<reference evidence="2 3" key="1">
    <citation type="submission" date="2020-10" db="EMBL/GenBank/DDBJ databases">
        <title>Sequencing the genomes of 1000 actinobacteria strains.</title>
        <authorList>
            <person name="Klenk H.-P."/>
        </authorList>
    </citation>
    <scope>NUCLEOTIDE SEQUENCE [LARGE SCALE GENOMIC DNA]</scope>
    <source>
        <strain evidence="2 3">DSM 44653</strain>
    </source>
</reference>
<evidence type="ECO:0000313" key="2">
    <source>
        <dbReference type="EMBL" id="MBE1500345.1"/>
    </source>
</evidence>
<protein>
    <submittedName>
        <fullName evidence="2">Uncharacterized protein</fullName>
    </submittedName>
</protein>
<feature type="region of interest" description="Disordered" evidence="1">
    <location>
        <begin position="254"/>
        <end position="286"/>
    </location>
</feature>
<comment type="caution">
    <text evidence="2">The sequence shown here is derived from an EMBL/GenBank/DDBJ whole genome shotgun (WGS) entry which is preliminary data.</text>
</comment>
<name>A0ABR9IAY3_9PSEU</name>
<dbReference type="EMBL" id="JADBEG010000001">
    <property type="protein sequence ID" value="MBE1500345.1"/>
    <property type="molecule type" value="Genomic_DNA"/>
</dbReference>
<dbReference type="Proteomes" id="UP000631670">
    <property type="component" value="Unassembled WGS sequence"/>
</dbReference>
<dbReference type="RefSeq" id="WP_143265194.1">
    <property type="nucleotide sequence ID" value="NZ_JADBEG010000001.1"/>
</dbReference>
<gene>
    <name evidence="2" type="ORF">H4696_007445</name>
</gene>
<accession>A0ABR9IAY3</accession>
<evidence type="ECO:0000256" key="1">
    <source>
        <dbReference type="SAM" id="MobiDB-lite"/>
    </source>
</evidence>
<evidence type="ECO:0000313" key="3">
    <source>
        <dbReference type="Proteomes" id="UP000631670"/>
    </source>
</evidence>
<proteinExistence type="predicted"/>
<sequence>MTNAPDSWSPADNPYAIAVSEAYWWLQCVELNEARIHEDDDPRTAFSSRQIDARQLVVALWELCMAEKLQQTALRELKMELAVIAELSRARVAFDEAVPGLQQMRNGLLHFDQWTRGVGEGPQKKEVKAGADPRLVASKYSRFGYDPANDEVEFGPYSFRVATAVEAAKDLVRAIHRAAQAVDLRAAAELRTRTIAAMTASSIQTEGTIRVSTGVDTRVWVSLAATAPETNREVLAEQVIGVLVEAGLRLVSSMEPQSDNPAERLRSGESLCVESVDSTPRPEIAK</sequence>
<organism evidence="2 3">
    <name type="scientific">Amycolatopsis lexingtonensis</name>
    <dbReference type="NCBI Taxonomy" id="218822"/>
    <lineage>
        <taxon>Bacteria</taxon>
        <taxon>Bacillati</taxon>
        <taxon>Actinomycetota</taxon>
        <taxon>Actinomycetes</taxon>
        <taxon>Pseudonocardiales</taxon>
        <taxon>Pseudonocardiaceae</taxon>
        <taxon>Amycolatopsis</taxon>
    </lineage>
</organism>